<dbReference type="Proteomes" id="UP000885672">
    <property type="component" value="Unassembled WGS sequence"/>
</dbReference>
<name>A0A7V0T5Q4_UNCW3</name>
<dbReference type="PANTHER" id="PTHR32438:SF5">
    <property type="entry name" value="4-ALPHA-GLUCANOTRANSFERASE DPE1, CHLOROPLASTIC_AMYLOPLASTIC"/>
    <property type="match status" value="1"/>
</dbReference>
<sequence length="508" mass="56915">MRRGRHSLPRAAGVLLHVSSLPGPHGIGDFGPAARGFADWLARAGFRWWQVLPLNPTDPFYGSSPYRSISSNALSPLFTSPKALVADRRLGPEEARPPRLPAGRVDHQAAGRWKARLLDRAAARAGPDDDFARFLDRERGWLSDFALFAALKRRFKGVAWTDWPEKLRDRDPAALERARKELAAAVRREEFVQYFLDRQWRELRAHCRRLGVGIIGDLPMYPDHDSADVWAARRYFKLDRQGRPRFAAGVPPDYFSKTGQLWGNPVYDWRALVLDGFGWWLDRCARALRLFDAVRLDHFRGLVAGWQVPTGARTAEHGRWVRAPGAKLMAALRERFPELPFIAEDLGHITPAVERARRSVGLPGMKVAVFGFGTDRSPHRPDRVPADAVLYSSTHDTNTVRGWFEQEAGPEERRRLARVLSRPFSAPLCVSVVSPPVRTLLEACLASPAGLVIIAAQDLLGLGARARMNTPGTTSGNWRWRLPADGLTDVLAADLRRSLADADRVSRR</sequence>
<dbReference type="GO" id="GO:0004134">
    <property type="term" value="F:4-alpha-glucanotransferase activity"/>
    <property type="evidence" value="ECO:0007669"/>
    <property type="project" value="UniProtKB-EC"/>
</dbReference>
<evidence type="ECO:0000313" key="11">
    <source>
        <dbReference type="EMBL" id="HDQ99657.1"/>
    </source>
</evidence>
<reference evidence="11" key="1">
    <citation type="journal article" date="2020" name="mSystems">
        <title>Genome- and Community-Level Interaction Insights into Carbon Utilization and Element Cycling Functions of Hydrothermarchaeota in Hydrothermal Sediment.</title>
        <authorList>
            <person name="Zhou Z."/>
            <person name="Liu Y."/>
            <person name="Xu W."/>
            <person name="Pan J."/>
            <person name="Luo Z.H."/>
            <person name="Li M."/>
        </authorList>
    </citation>
    <scope>NUCLEOTIDE SEQUENCE [LARGE SCALE GENOMIC DNA]</scope>
    <source>
        <strain evidence="11">SpSt-1182</strain>
    </source>
</reference>
<dbReference type="PANTHER" id="PTHR32438">
    <property type="entry name" value="4-ALPHA-GLUCANOTRANSFERASE DPE1, CHLOROPLASTIC/AMYLOPLASTIC"/>
    <property type="match status" value="1"/>
</dbReference>
<proteinExistence type="inferred from homology"/>
<dbReference type="Pfam" id="PF02446">
    <property type="entry name" value="Glyco_hydro_77"/>
    <property type="match status" value="1"/>
</dbReference>
<evidence type="ECO:0000256" key="7">
    <source>
        <dbReference type="ARBA" id="ARBA00023277"/>
    </source>
</evidence>
<evidence type="ECO:0000256" key="5">
    <source>
        <dbReference type="ARBA" id="ARBA00022676"/>
    </source>
</evidence>
<organism evidence="11">
    <name type="scientific">candidate division WOR-3 bacterium</name>
    <dbReference type="NCBI Taxonomy" id="2052148"/>
    <lineage>
        <taxon>Bacteria</taxon>
        <taxon>Bacteria division WOR-3</taxon>
    </lineage>
</organism>
<dbReference type="NCBIfam" id="TIGR00217">
    <property type="entry name" value="malQ"/>
    <property type="match status" value="1"/>
</dbReference>
<dbReference type="GO" id="GO:0005975">
    <property type="term" value="P:carbohydrate metabolic process"/>
    <property type="evidence" value="ECO:0007669"/>
    <property type="project" value="InterPro"/>
</dbReference>
<accession>A0A7V0T5Q4</accession>
<gene>
    <name evidence="11" type="primary">malQ</name>
    <name evidence="11" type="ORF">ENN51_05155</name>
</gene>
<protein>
    <recommendedName>
        <fullName evidence="4 10">4-alpha-glucanotransferase</fullName>
        <ecNumber evidence="3 10">2.4.1.25</ecNumber>
    </recommendedName>
    <alternativeName>
        <fullName evidence="8 10">Amylomaltase</fullName>
    </alternativeName>
    <alternativeName>
        <fullName evidence="9 10">Disproportionating enzyme</fullName>
    </alternativeName>
</protein>
<dbReference type="AlphaFoldDB" id="A0A7V0T5Q4"/>
<evidence type="ECO:0000256" key="3">
    <source>
        <dbReference type="ARBA" id="ARBA00012560"/>
    </source>
</evidence>
<dbReference type="InterPro" id="IPR017853">
    <property type="entry name" value="GH"/>
</dbReference>
<evidence type="ECO:0000256" key="10">
    <source>
        <dbReference type="RuleBase" id="RU361207"/>
    </source>
</evidence>
<evidence type="ECO:0000256" key="9">
    <source>
        <dbReference type="ARBA" id="ARBA00031501"/>
    </source>
</evidence>
<evidence type="ECO:0000256" key="6">
    <source>
        <dbReference type="ARBA" id="ARBA00022679"/>
    </source>
</evidence>
<comment type="similarity">
    <text evidence="2 10">Belongs to the disproportionating enzyme family.</text>
</comment>
<dbReference type="NCBIfam" id="NF011080">
    <property type="entry name" value="PRK14508.1-3"/>
    <property type="match status" value="1"/>
</dbReference>
<dbReference type="Gene3D" id="3.20.20.80">
    <property type="entry name" value="Glycosidases"/>
    <property type="match status" value="1"/>
</dbReference>
<dbReference type="EMBL" id="DSBX01000199">
    <property type="protein sequence ID" value="HDQ99657.1"/>
    <property type="molecule type" value="Genomic_DNA"/>
</dbReference>
<comment type="catalytic activity">
    <reaction evidence="1 10">
        <text>Transfers a segment of a (1-&gt;4)-alpha-D-glucan to a new position in an acceptor, which may be glucose or a (1-&gt;4)-alpha-D-glucan.</text>
        <dbReference type="EC" id="2.4.1.25"/>
    </reaction>
</comment>
<keyword evidence="5 10" id="KW-0328">Glycosyltransferase</keyword>
<comment type="caution">
    <text evidence="11">The sequence shown here is derived from an EMBL/GenBank/DDBJ whole genome shotgun (WGS) entry which is preliminary data.</text>
</comment>
<dbReference type="InterPro" id="IPR003385">
    <property type="entry name" value="Glyco_hydro_77"/>
</dbReference>
<evidence type="ECO:0000256" key="4">
    <source>
        <dbReference type="ARBA" id="ARBA00020295"/>
    </source>
</evidence>
<evidence type="ECO:0000256" key="1">
    <source>
        <dbReference type="ARBA" id="ARBA00000439"/>
    </source>
</evidence>
<keyword evidence="6 10" id="KW-0808">Transferase</keyword>
<evidence type="ECO:0000256" key="2">
    <source>
        <dbReference type="ARBA" id="ARBA00005684"/>
    </source>
</evidence>
<evidence type="ECO:0000256" key="8">
    <source>
        <dbReference type="ARBA" id="ARBA00031423"/>
    </source>
</evidence>
<dbReference type="EC" id="2.4.1.25" evidence="3 10"/>
<dbReference type="SUPFAM" id="SSF51445">
    <property type="entry name" value="(Trans)glycosidases"/>
    <property type="match status" value="1"/>
</dbReference>
<keyword evidence="7 10" id="KW-0119">Carbohydrate metabolism</keyword>